<reference evidence="2 3" key="1">
    <citation type="submission" date="2021-09" db="EMBL/GenBank/DDBJ databases">
        <title>Whole genome sequence of Nocardioides sp. GBK3QG-3.</title>
        <authorList>
            <person name="Tuo L."/>
        </authorList>
    </citation>
    <scope>NUCLEOTIDE SEQUENCE [LARGE SCALE GENOMIC DNA]</scope>
    <source>
        <strain evidence="2 3">GBK3QG-3</strain>
    </source>
</reference>
<dbReference type="SUPFAM" id="SSF69304">
    <property type="entry name" value="Tricorn protease N-terminal domain"/>
    <property type="match status" value="1"/>
</dbReference>
<feature type="signal peptide" evidence="1">
    <location>
        <begin position="1"/>
        <end position="24"/>
    </location>
</feature>
<gene>
    <name evidence="2" type="ORF">K8U61_02285</name>
</gene>
<evidence type="ECO:0000256" key="1">
    <source>
        <dbReference type="SAM" id="SignalP"/>
    </source>
</evidence>
<organism evidence="2 3">
    <name type="scientific">Nocardioides mangrovi</name>
    <dbReference type="NCBI Taxonomy" id="2874580"/>
    <lineage>
        <taxon>Bacteria</taxon>
        <taxon>Bacillati</taxon>
        <taxon>Actinomycetota</taxon>
        <taxon>Actinomycetes</taxon>
        <taxon>Propionibacteriales</taxon>
        <taxon>Nocardioidaceae</taxon>
        <taxon>Nocardioides</taxon>
    </lineage>
</organism>
<evidence type="ECO:0000313" key="2">
    <source>
        <dbReference type="EMBL" id="MBZ5736976.1"/>
    </source>
</evidence>
<evidence type="ECO:0000313" key="3">
    <source>
        <dbReference type="Proteomes" id="UP000780875"/>
    </source>
</evidence>
<feature type="chain" id="PRO_5046111976" description="WD40 repeat domain-containing protein" evidence="1">
    <location>
        <begin position="25"/>
        <end position="313"/>
    </location>
</feature>
<keyword evidence="1" id="KW-0732">Signal</keyword>
<dbReference type="RefSeq" id="WP_224121345.1">
    <property type="nucleotide sequence ID" value="NZ_JAIQZJ010000001.1"/>
</dbReference>
<proteinExistence type="predicted"/>
<protein>
    <recommendedName>
        <fullName evidence="4">WD40 repeat domain-containing protein</fullName>
    </recommendedName>
</protein>
<name>A0ABS7U7L0_9ACTN</name>
<dbReference type="EMBL" id="JAIQZJ010000001">
    <property type="protein sequence ID" value="MBZ5736976.1"/>
    <property type="molecule type" value="Genomic_DNA"/>
</dbReference>
<comment type="caution">
    <text evidence="2">The sequence shown here is derived from an EMBL/GenBank/DDBJ whole genome shotgun (WGS) entry which is preliminary data.</text>
</comment>
<dbReference type="Proteomes" id="UP000780875">
    <property type="component" value="Unassembled WGS sequence"/>
</dbReference>
<sequence>MRISLGILTLVTALTAALASPVAAAPGDLHPARLPRGDDPKIPYVVGSTVIDGKERIEIDGHWALVLGRSGDALVVQTDRRVLRVTGDRQRRIARLSDGAQVLLSEDGSDLVIGRIASRTGRTTVRVLDPESGAERAREVFSKYVVPLGARGGRVVMTASAPTRTFSWNHRTGDVRRIVGRSGGTVNVGADRLGTLTGDPYNGGCYVVSSLRHPRRELWRSCEEGVMSFSPDGSRMVTMDILADGLGPGRVWVRATDGGRLVARYSAYWFSSVQWETDRALLLDTHTPKRWATLRCVAKDCERASRVRKQDVT</sequence>
<keyword evidence="3" id="KW-1185">Reference proteome</keyword>
<accession>A0ABS7U7L0</accession>
<evidence type="ECO:0008006" key="4">
    <source>
        <dbReference type="Google" id="ProtNLM"/>
    </source>
</evidence>